<name>A0A395V2R3_9FIRM</name>
<dbReference type="Pfam" id="PF04266">
    <property type="entry name" value="ASCH"/>
    <property type="match status" value="1"/>
</dbReference>
<dbReference type="InterPro" id="IPR009326">
    <property type="entry name" value="DUF984"/>
</dbReference>
<dbReference type="InterPro" id="IPR007374">
    <property type="entry name" value="ASCH_domain"/>
</dbReference>
<dbReference type="AlphaFoldDB" id="A0A395V2R3"/>
<dbReference type="RefSeq" id="WP_118098691.1">
    <property type="nucleotide sequence ID" value="NZ_QRVL01000027.1"/>
</dbReference>
<evidence type="ECO:0000259" key="1">
    <source>
        <dbReference type="SMART" id="SM01022"/>
    </source>
</evidence>
<dbReference type="PANTHER" id="PTHR39203">
    <property type="entry name" value="CYTOPLASMIC PROTEIN-RELATED"/>
    <property type="match status" value="1"/>
</dbReference>
<dbReference type="SUPFAM" id="SSF88697">
    <property type="entry name" value="PUA domain-like"/>
    <property type="match status" value="1"/>
</dbReference>
<dbReference type="EMBL" id="QRVL01000027">
    <property type="protein sequence ID" value="RGS35779.1"/>
    <property type="molecule type" value="Genomic_DNA"/>
</dbReference>
<gene>
    <name evidence="2" type="ORF">DWX93_16350</name>
</gene>
<dbReference type="Proteomes" id="UP000266172">
    <property type="component" value="Unassembled WGS sequence"/>
</dbReference>
<accession>A0A395V2R3</accession>
<evidence type="ECO:0000313" key="3">
    <source>
        <dbReference type="Proteomes" id="UP000266172"/>
    </source>
</evidence>
<dbReference type="Gene3D" id="3.10.400.10">
    <property type="entry name" value="Sulfate adenylyltransferase"/>
    <property type="match status" value="1"/>
</dbReference>
<comment type="caution">
    <text evidence="2">The sequence shown here is derived from an EMBL/GenBank/DDBJ whole genome shotgun (WGS) entry which is preliminary data.</text>
</comment>
<sequence length="160" mass="18327">MRAEELWKAYCEKENIDIDTPYSAWGFGDAPDQLADLVLKGIKTATASAYDLYFMEGEEEPLPQPGDYSIILDSKDEAICIIQTTKTTVVPFNEVSEEHAYKEGEGDRSLAYWRAVHEEFFTKEFEETKTEFSGQTRILCEEFQVVYDCTTTYQKISSPL</sequence>
<feature type="domain" description="ASCH" evidence="1">
    <location>
        <begin position="25"/>
        <end position="147"/>
    </location>
</feature>
<dbReference type="PANTHER" id="PTHR39203:SF1">
    <property type="entry name" value="CYTOPLASMIC PROTEIN"/>
    <property type="match status" value="1"/>
</dbReference>
<protein>
    <submittedName>
        <fullName evidence="2">ASCH domain-containing protein</fullName>
    </submittedName>
</protein>
<dbReference type="SMART" id="SM01022">
    <property type="entry name" value="ASCH"/>
    <property type="match status" value="1"/>
</dbReference>
<proteinExistence type="predicted"/>
<dbReference type="CDD" id="cd06553">
    <property type="entry name" value="ASCH_Ef3133_like"/>
    <property type="match status" value="1"/>
</dbReference>
<dbReference type="InterPro" id="IPR015947">
    <property type="entry name" value="PUA-like_sf"/>
</dbReference>
<reference evidence="2 3" key="1">
    <citation type="submission" date="2018-08" db="EMBL/GenBank/DDBJ databases">
        <title>A genome reference for cultivated species of the human gut microbiota.</title>
        <authorList>
            <person name="Zou Y."/>
            <person name="Xue W."/>
            <person name="Luo G."/>
        </authorList>
    </citation>
    <scope>NUCLEOTIDE SEQUENCE [LARGE SCALE GENOMIC DNA]</scope>
    <source>
        <strain evidence="2 3">AF22-12AC</strain>
    </source>
</reference>
<evidence type="ECO:0000313" key="2">
    <source>
        <dbReference type="EMBL" id="RGS35779.1"/>
    </source>
</evidence>
<dbReference type="PIRSF" id="PIRSF021320">
    <property type="entry name" value="DUF984"/>
    <property type="match status" value="1"/>
</dbReference>
<organism evidence="2 3">
    <name type="scientific">Roseburia hominis</name>
    <dbReference type="NCBI Taxonomy" id="301301"/>
    <lineage>
        <taxon>Bacteria</taxon>
        <taxon>Bacillati</taxon>
        <taxon>Bacillota</taxon>
        <taxon>Clostridia</taxon>
        <taxon>Lachnospirales</taxon>
        <taxon>Lachnospiraceae</taxon>
        <taxon>Roseburia</taxon>
    </lineage>
</organism>